<accession>A0ACC2BBZ5</accession>
<evidence type="ECO:0000313" key="1">
    <source>
        <dbReference type="EMBL" id="KAJ7527258.1"/>
    </source>
</evidence>
<reference evidence="2" key="1">
    <citation type="journal article" date="2024" name="Proc. Natl. Acad. Sci. U.S.A.">
        <title>Extraordinary preservation of gene collinearity over three hundred million years revealed in homosporous lycophytes.</title>
        <authorList>
            <person name="Li C."/>
            <person name="Wickell D."/>
            <person name="Kuo L.Y."/>
            <person name="Chen X."/>
            <person name="Nie B."/>
            <person name="Liao X."/>
            <person name="Peng D."/>
            <person name="Ji J."/>
            <person name="Jenkins J."/>
            <person name="Williams M."/>
            <person name="Shu S."/>
            <person name="Plott C."/>
            <person name="Barry K."/>
            <person name="Rajasekar S."/>
            <person name="Grimwood J."/>
            <person name="Han X."/>
            <person name="Sun S."/>
            <person name="Hou Z."/>
            <person name="He W."/>
            <person name="Dai G."/>
            <person name="Sun C."/>
            <person name="Schmutz J."/>
            <person name="Leebens-Mack J.H."/>
            <person name="Li F.W."/>
            <person name="Wang L."/>
        </authorList>
    </citation>
    <scope>NUCLEOTIDE SEQUENCE [LARGE SCALE GENOMIC DNA]</scope>
    <source>
        <strain evidence="2">cv. PW_Plant_1</strain>
    </source>
</reference>
<gene>
    <name evidence="1" type="ORF">O6H91_16G045000</name>
</gene>
<keyword evidence="2" id="KW-1185">Reference proteome</keyword>
<name>A0ACC2BBZ5_DIPCM</name>
<comment type="caution">
    <text evidence="1">The sequence shown here is derived from an EMBL/GenBank/DDBJ whole genome shotgun (WGS) entry which is preliminary data.</text>
</comment>
<sequence length="515" mass="57955">MLSDRTMAKCFATDITDLSSNPSLRVPNCAGISISYSHKEQTYSDMATEAPLANSGESHDSHHENTCDKIASPHVLPSGYVGFVKEEDMVDVDTVSGERYFLGSSHAGSEENLRLLEDLSHSSSHPRECIPAINCLTDDWAQNLILECAKAIYDGNIYKVQYMMRILADLSSPYGDLNQRLAACFLQGFLSKLTGNGSACHNALIVAADRSCSFLSTRGMILKYQEVSPWMTFGHVAANGALMETFNGETKVHIIDISDTFCTQWPTFLEALATRSDGAPHLRLTSIMATKQSSEIKVMKEIENRLTKFARLMGVPFEFRMIQLPELDKLQIEMLELREGEALAINCIHSLHNVSEKSYGQLSHRDMLLYMFRSMKPKLLAIVEEEVDLVSFDFMSCICEALRFYFLKFDSLEDCFPRISSERLMLERIAARKLVNVVACEDSENLERQEKTLQWVARLKMVGFSPVNLSDDVVFDVTSLLKRYKEGWGFAISGSALILTWKDQHVISASFWKPC</sequence>
<evidence type="ECO:0000313" key="2">
    <source>
        <dbReference type="Proteomes" id="UP001162992"/>
    </source>
</evidence>
<dbReference type="EMBL" id="CM055107">
    <property type="protein sequence ID" value="KAJ7527258.1"/>
    <property type="molecule type" value="Genomic_DNA"/>
</dbReference>
<dbReference type="Proteomes" id="UP001162992">
    <property type="component" value="Chromosome 16"/>
</dbReference>
<proteinExistence type="predicted"/>
<protein>
    <submittedName>
        <fullName evidence="1">Uncharacterized protein</fullName>
    </submittedName>
</protein>
<organism evidence="1 2">
    <name type="scientific">Diphasiastrum complanatum</name>
    <name type="common">Issler's clubmoss</name>
    <name type="synonym">Lycopodium complanatum</name>
    <dbReference type="NCBI Taxonomy" id="34168"/>
    <lineage>
        <taxon>Eukaryota</taxon>
        <taxon>Viridiplantae</taxon>
        <taxon>Streptophyta</taxon>
        <taxon>Embryophyta</taxon>
        <taxon>Tracheophyta</taxon>
        <taxon>Lycopodiopsida</taxon>
        <taxon>Lycopodiales</taxon>
        <taxon>Lycopodiaceae</taxon>
        <taxon>Lycopodioideae</taxon>
        <taxon>Diphasiastrum</taxon>
    </lineage>
</organism>